<dbReference type="InterPro" id="IPR023202">
    <property type="entry name" value="YejL_sf"/>
</dbReference>
<gene>
    <name evidence="2" type="ORF">B3C1_11774</name>
</gene>
<dbReference type="AlphaFoldDB" id="K2JP72"/>
<comment type="caution">
    <text evidence="2">The sequence shown here is derived from an EMBL/GenBank/DDBJ whole genome shotgun (WGS) entry which is preliminary data.</text>
</comment>
<protein>
    <recommendedName>
        <fullName evidence="1">UPF0352 protein B3C1_11774</fullName>
    </recommendedName>
</protein>
<accession>K2JP72</accession>
<name>K2JP72_9GAMM</name>
<dbReference type="OrthoDB" id="5771474at2"/>
<evidence type="ECO:0000313" key="3">
    <source>
        <dbReference type="Proteomes" id="UP000006755"/>
    </source>
</evidence>
<dbReference type="STRING" id="745411.B3C1_11774"/>
<dbReference type="Gene3D" id="1.10.3390.10">
    <property type="entry name" value="YejL-like"/>
    <property type="match status" value="1"/>
</dbReference>
<dbReference type="SUPFAM" id="SSF158651">
    <property type="entry name" value="YejL-like"/>
    <property type="match status" value="1"/>
</dbReference>
<sequence length="74" mass="8013">MPFQSKYDPERITNLSSDLLGLLSKEKVPVDLALMVLGNVLSNVVNDNVPAGQRAALVKQFAKTLEQSVVAGHH</sequence>
<evidence type="ECO:0000256" key="1">
    <source>
        <dbReference type="HAMAP-Rule" id="MF_00816"/>
    </source>
</evidence>
<dbReference type="Proteomes" id="UP000006755">
    <property type="component" value="Unassembled WGS sequence"/>
</dbReference>
<dbReference type="RefSeq" id="WP_008485042.1">
    <property type="nucleotide sequence ID" value="NZ_AMRI01000015.1"/>
</dbReference>
<keyword evidence="3" id="KW-1185">Reference proteome</keyword>
<reference evidence="2 3" key="1">
    <citation type="journal article" date="2012" name="J. Bacteriol.">
        <title>Genome Sequence of Gallaecimonas xiamenensis Type Strain 3-C-1.</title>
        <authorList>
            <person name="Lai Q."/>
            <person name="Wang L."/>
            <person name="Wang W."/>
            <person name="Shao Z."/>
        </authorList>
    </citation>
    <scope>NUCLEOTIDE SEQUENCE [LARGE SCALE GENOMIC DNA]</scope>
    <source>
        <strain evidence="2 3">3-C-1</strain>
    </source>
</reference>
<dbReference type="InterPro" id="IPR009857">
    <property type="entry name" value="UPF0352"/>
</dbReference>
<dbReference type="eggNOG" id="COG3082">
    <property type="taxonomic scope" value="Bacteria"/>
</dbReference>
<dbReference type="HAMAP" id="MF_00816">
    <property type="entry name" value="UPF0352"/>
    <property type="match status" value="1"/>
</dbReference>
<comment type="similarity">
    <text evidence="1">Belongs to the UPF0352 family.</text>
</comment>
<dbReference type="Pfam" id="PF07208">
    <property type="entry name" value="DUF1414"/>
    <property type="match status" value="1"/>
</dbReference>
<organism evidence="2 3">
    <name type="scientific">Gallaecimonas xiamenensis 3-C-1</name>
    <dbReference type="NCBI Taxonomy" id="745411"/>
    <lineage>
        <taxon>Bacteria</taxon>
        <taxon>Pseudomonadati</taxon>
        <taxon>Pseudomonadota</taxon>
        <taxon>Gammaproteobacteria</taxon>
        <taxon>Enterobacterales</taxon>
        <taxon>Gallaecimonadaceae</taxon>
        <taxon>Gallaecimonas</taxon>
    </lineage>
</organism>
<proteinExistence type="inferred from homology"/>
<dbReference type="EMBL" id="AMRI01000015">
    <property type="protein sequence ID" value="EKE72249.1"/>
    <property type="molecule type" value="Genomic_DNA"/>
</dbReference>
<evidence type="ECO:0000313" key="2">
    <source>
        <dbReference type="EMBL" id="EKE72249.1"/>
    </source>
</evidence>